<evidence type="ECO:0000313" key="4">
    <source>
        <dbReference type="Proteomes" id="UP000237822"/>
    </source>
</evidence>
<feature type="transmembrane region" description="Helical" evidence="2">
    <location>
        <begin position="144"/>
        <end position="164"/>
    </location>
</feature>
<name>A0A2T0V0P5_9MICO</name>
<feature type="transmembrane region" description="Helical" evidence="2">
    <location>
        <begin position="231"/>
        <end position="251"/>
    </location>
</feature>
<dbReference type="RefSeq" id="WP_106295983.1">
    <property type="nucleotide sequence ID" value="NZ_PVTI01000001.1"/>
</dbReference>
<keyword evidence="4" id="KW-1185">Reference proteome</keyword>
<feature type="transmembrane region" description="Helical" evidence="2">
    <location>
        <begin position="85"/>
        <end position="105"/>
    </location>
</feature>
<reference evidence="3 4" key="1">
    <citation type="submission" date="2018-03" db="EMBL/GenBank/DDBJ databases">
        <title>Genomic Encyclopedia of Archaeal and Bacterial Type Strains, Phase II (KMG-II): from individual species to whole genera.</title>
        <authorList>
            <person name="Goeker M."/>
        </authorList>
    </citation>
    <scope>NUCLEOTIDE SEQUENCE [LARGE SCALE GENOMIC DNA]</scope>
    <source>
        <strain evidence="3 4">ATCC BAA-1496</strain>
    </source>
</reference>
<accession>A0A2T0V0P5</accession>
<evidence type="ECO:0000256" key="1">
    <source>
        <dbReference type="SAM" id="MobiDB-lite"/>
    </source>
</evidence>
<feature type="region of interest" description="Disordered" evidence="1">
    <location>
        <begin position="27"/>
        <end position="58"/>
    </location>
</feature>
<evidence type="ECO:0000256" key="2">
    <source>
        <dbReference type="SAM" id="Phobius"/>
    </source>
</evidence>
<gene>
    <name evidence="3" type="ORF">BCF74_10175</name>
</gene>
<dbReference type="EMBL" id="PVTI01000001">
    <property type="protein sequence ID" value="PRY63677.1"/>
    <property type="molecule type" value="Genomic_DNA"/>
</dbReference>
<sequence>MAAYDIYPASTVTSTATASAGAGLAAAPGASQAPPPLDDTGAATTRADRHPLPQGRTPRHFSAAPLVLVDLLVPALLLVTGSGRALAAVSLALGTTLVHRWLGLYRRRLTENALDDLPYLAVGVLVGASAVAVIAEVVDPLELRHLWAVALVMLACIVLGRSQVYAHHRRQRRRPGGQVRLLVVGEGEAAQELSRRVANNRDQGIELVGYVGSHRTREDATLTPLVSPDPIVLRASAVALGLNLALNMLLIPRFGAVAAAATTTLAYLAQALVAMRGLRRELRPDGVRRSLLVAGAATLLSAVVLVLPLPALVAVGLGGMTYAAAWWLASSRFDPVSSGFVRNAMGRTA</sequence>
<feature type="transmembrane region" description="Helical" evidence="2">
    <location>
        <begin position="290"/>
        <end position="307"/>
    </location>
</feature>
<keyword evidence="2" id="KW-1133">Transmembrane helix</keyword>
<organism evidence="3 4">
    <name type="scientific">Knoellia remsis</name>
    <dbReference type="NCBI Taxonomy" id="407159"/>
    <lineage>
        <taxon>Bacteria</taxon>
        <taxon>Bacillati</taxon>
        <taxon>Actinomycetota</taxon>
        <taxon>Actinomycetes</taxon>
        <taxon>Micrococcales</taxon>
        <taxon>Intrasporangiaceae</taxon>
        <taxon>Knoellia</taxon>
    </lineage>
</organism>
<dbReference type="Proteomes" id="UP000237822">
    <property type="component" value="Unassembled WGS sequence"/>
</dbReference>
<keyword evidence="2" id="KW-0812">Transmembrane</keyword>
<feature type="transmembrane region" description="Helical" evidence="2">
    <location>
        <begin position="257"/>
        <end position="278"/>
    </location>
</feature>
<feature type="transmembrane region" description="Helical" evidence="2">
    <location>
        <begin position="117"/>
        <end position="138"/>
    </location>
</feature>
<dbReference type="AlphaFoldDB" id="A0A2T0V0P5"/>
<proteinExistence type="predicted"/>
<evidence type="ECO:0000313" key="3">
    <source>
        <dbReference type="EMBL" id="PRY63677.1"/>
    </source>
</evidence>
<keyword evidence="2" id="KW-0472">Membrane</keyword>
<protein>
    <submittedName>
        <fullName evidence="3">Putative polysaccharide biosynthesis protein</fullName>
    </submittedName>
</protein>
<comment type="caution">
    <text evidence="3">The sequence shown here is derived from an EMBL/GenBank/DDBJ whole genome shotgun (WGS) entry which is preliminary data.</text>
</comment>